<keyword evidence="1" id="KW-0732">Signal</keyword>
<dbReference type="EMBL" id="FPBH01000023">
    <property type="protein sequence ID" value="SFU23875.1"/>
    <property type="molecule type" value="Genomic_DNA"/>
</dbReference>
<proteinExistence type="predicted"/>
<accession>A0A1I7EJ16</accession>
<dbReference type="Proteomes" id="UP000198844">
    <property type="component" value="Unassembled WGS sequence"/>
</dbReference>
<sequence length="233" mass="26130">MQARLSHNSGRVKRRNWTFKGIFPQMRKHPIALVLAAGLACLSSYSSAVEAQTPCAHFGKKLSRLQQQHPHVDISNLGSRELCFDSCTGDQTRAARFWEQAAPVSADAIRTELTQYADTTGYATEIAIPGRSQPIVRISRRVGTAYCVRDTYLTRAADGYRLISNSILDDFSQEAGYCGRSFVYFETWRSRSYAVLWDEGETNTDIAVYRVTPSLDVEKVCSIRRTSRTAADE</sequence>
<feature type="chain" id="PRO_5011619433" evidence="1">
    <location>
        <begin position="49"/>
        <end position="233"/>
    </location>
</feature>
<evidence type="ECO:0000256" key="1">
    <source>
        <dbReference type="SAM" id="SignalP"/>
    </source>
</evidence>
<name>A0A1I7EJ16_9BURK</name>
<protein>
    <submittedName>
        <fullName evidence="2">Uncharacterized protein</fullName>
    </submittedName>
</protein>
<evidence type="ECO:0000313" key="3">
    <source>
        <dbReference type="Proteomes" id="UP000198844"/>
    </source>
</evidence>
<reference evidence="2 3" key="1">
    <citation type="submission" date="2016-10" db="EMBL/GenBank/DDBJ databases">
        <authorList>
            <person name="de Groot N.N."/>
        </authorList>
    </citation>
    <scope>NUCLEOTIDE SEQUENCE [LARGE SCALE GENOMIC DNA]</scope>
    <source>
        <strain evidence="2 3">LMG 27731</strain>
    </source>
</reference>
<feature type="signal peptide" evidence="1">
    <location>
        <begin position="1"/>
        <end position="48"/>
    </location>
</feature>
<gene>
    <name evidence="2" type="ORF">SAMN05192563_1023107</name>
</gene>
<evidence type="ECO:0000313" key="2">
    <source>
        <dbReference type="EMBL" id="SFU23875.1"/>
    </source>
</evidence>
<organism evidence="2 3">
    <name type="scientific">Paraburkholderia aspalathi</name>
    <dbReference type="NCBI Taxonomy" id="1324617"/>
    <lineage>
        <taxon>Bacteria</taxon>
        <taxon>Pseudomonadati</taxon>
        <taxon>Pseudomonadota</taxon>
        <taxon>Betaproteobacteria</taxon>
        <taxon>Burkholderiales</taxon>
        <taxon>Burkholderiaceae</taxon>
        <taxon>Paraburkholderia</taxon>
    </lineage>
</organism>
<dbReference type="AlphaFoldDB" id="A0A1I7EJ16"/>